<keyword evidence="5 8" id="KW-0067">ATP-binding</keyword>
<comment type="subcellular location">
    <subcellularLocation>
        <location evidence="8">Cytoplasm</location>
    </subcellularLocation>
</comment>
<keyword evidence="4 8" id="KW-0418">Kinase</keyword>
<comment type="similarity">
    <text evidence="1 8">Belongs to the cytidylate kinase family. Type 1 subfamily.</text>
</comment>
<dbReference type="Gene3D" id="3.40.50.300">
    <property type="entry name" value="P-loop containing nucleotide triphosphate hydrolases"/>
    <property type="match status" value="1"/>
</dbReference>
<name>A0ABX0SEY6_9ACTN</name>
<dbReference type="RefSeq" id="WP_341770053.1">
    <property type="nucleotide sequence ID" value="NZ_BAAAOO010000015.1"/>
</dbReference>
<comment type="catalytic activity">
    <reaction evidence="6 8">
        <text>dCMP + ATP = dCDP + ADP</text>
        <dbReference type="Rhea" id="RHEA:25094"/>
        <dbReference type="ChEBI" id="CHEBI:30616"/>
        <dbReference type="ChEBI" id="CHEBI:57566"/>
        <dbReference type="ChEBI" id="CHEBI:58593"/>
        <dbReference type="ChEBI" id="CHEBI:456216"/>
        <dbReference type="EC" id="2.7.4.25"/>
    </reaction>
</comment>
<dbReference type="EMBL" id="JAAMOZ010000001">
    <property type="protein sequence ID" value="NIH56575.1"/>
    <property type="molecule type" value="Genomic_DNA"/>
</dbReference>
<dbReference type="CDD" id="cd02020">
    <property type="entry name" value="CMPK"/>
    <property type="match status" value="1"/>
</dbReference>
<comment type="caution">
    <text evidence="10">The sequence shown here is derived from an EMBL/GenBank/DDBJ whole genome shotgun (WGS) entry which is preliminary data.</text>
</comment>
<evidence type="ECO:0000256" key="7">
    <source>
        <dbReference type="ARBA" id="ARBA00048478"/>
    </source>
</evidence>
<evidence type="ECO:0000313" key="11">
    <source>
        <dbReference type="Proteomes" id="UP000749311"/>
    </source>
</evidence>
<evidence type="ECO:0000256" key="6">
    <source>
        <dbReference type="ARBA" id="ARBA00047615"/>
    </source>
</evidence>
<organism evidence="10 11">
    <name type="scientific">Brooklawnia cerclae</name>
    <dbReference type="NCBI Taxonomy" id="349934"/>
    <lineage>
        <taxon>Bacteria</taxon>
        <taxon>Bacillati</taxon>
        <taxon>Actinomycetota</taxon>
        <taxon>Actinomycetes</taxon>
        <taxon>Propionibacteriales</taxon>
        <taxon>Propionibacteriaceae</taxon>
        <taxon>Brooklawnia</taxon>
    </lineage>
</organism>
<evidence type="ECO:0000313" key="10">
    <source>
        <dbReference type="EMBL" id="NIH56575.1"/>
    </source>
</evidence>
<accession>A0ABX0SEY6</accession>
<evidence type="ECO:0000256" key="4">
    <source>
        <dbReference type="ARBA" id="ARBA00022777"/>
    </source>
</evidence>
<dbReference type="HAMAP" id="MF_00238">
    <property type="entry name" value="Cytidyl_kinase_type1"/>
    <property type="match status" value="1"/>
</dbReference>
<keyword evidence="2 8" id="KW-0808">Transferase</keyword>
<dbReference type="NCBIfam" id="TIGR00017">
    <property type="entry name" value="cmk"/>
    <property type="match status" value="1"/>
</dbReference>
<feature type="binding site" evidence="8">
    <location>
        <begin position="15"/>
        <end position="23"/>
    </location>
    <ligand>
        <name>ATP</name>
        <dbReference type="ChEBI" id="CHEBI:30616"/>
    </ligand>
</feature>
<dbReference type="EC" id="2.7.4.25" evidence="8"/>
<keyword evidence="8" id="KW-0963">Cytoplasm</keyword>
<protein>
    <recommendedName>
        <fullName evidence="8">Cytidylate kinase</fullName>
        <shortName evidence="8">CK</shortName>
        <ecNumber evidence="8">2.7.4.25</ecNumber>
    </recommendedName>
    <alternativeName>
        <fullName evidence="8">Cytidine monophosphate kinase</fullName>
        <shortName evidence="8">CMP kinase</shortName>
    </alternativeName>
</protein>
<keyword evidence="3 8" id="KW-0547">Nucleotide-binding</keyword>
<keyword evidence="11" id="KW-1185">Reference proteome</keyword>
<evidence type="ECO:0000256" key="8">
    <source>
        <dbReference type="HAMAP-Rule" id="MF_00238"/>
    </source>
</evidence>
<dbReference type="InterPro" id="IPR003136">
    <property type="entry name" value="Cytidylate_kin"/>
</dbReference>
<sequence length="239" mass="25559">MTTVLQPRLVIAIDGPSGSGKSSTSRAVASRLGCEYLDTGSMYRALALWCTHRGIASDDPVAVARAARDLPIKVRTDPASFRVELGANDVTEQLHAPEVSGIVSGYAGVLPAREALIVRMRRIIEDCGRIVVEGRDITTVVAPGADVRVLLQADPEQRIHRREAQLDGAADHETVAEQVVGRDAADSATTRFETPADEGVHLIDSTDLTLDEVIDRVVALVPHELVVPVPSPGPDRPLT</sequence>
<evidence type="ECO:0000256" key="5">
    <source>
        <dbReference type="ARBA" id="ARBA00022840"/>
    </source>
</evidence>
<dbReference type="InterPro" id="IPR011994">
    <property type="entry name" value="Cytidylate_kinase_dom"/>
</dbReference>
<dbReference type="InterPro" id="IPR027417">
    <property type="entry name" value="P-loop_NTPase"/>
</dbReference>
<feature type="domain" description="Cytidylate kinase" evidence="9">
    <location>
        <begin position="11"/>
        <end position="221"/>
    </location>
</feature>
<reference evidence="10 11" key="1">
    <citation type="submission" date="2020-02" db="EMBL/GenBank/DDBJ databases">
        <title>Sequencing the genomes of 1000 actinobacteria strains.</title>
        <authorList>
            <person name="Klenk H.-P."/>
        </authorList>
    </citation>
    <scope>NUCLEOTIDE SEQUENCE [LARGE SCALE GENOMIC DNA]</scope>
    <source>
        <strain evidence="10 11">DSM 19609</strain>
    </source>
</reference>
<evidence type="ECO:0000256" key="1">
    <source>
        <dbReference type="ARBA" id="ARBA00009427"/>
    </source>
</evidence>
<dbReference type="Pfam" id="PF02224">
    <property type="entry name" value="Cytidylate_kin"/>
    <property type="match status" value="1"/>
</dbReference>
<proteinExistence type="inferred from homology"/>
<dbReference type="GO" id="GO:0016301">
    <property type="term" value="F:kinase activity"/>
    <property type="evidence" value="ECO:0007669"/>
    <property type="project" value="UniProtKB-KW"/>
</dbReference>
<evidence type="ECO:0000259" key="9">
    <source>
        <dbReference type="Pfam" id="PF02224"/>
    </source>
</evidence>
<evidence type="ECO:0000256" key="2">
    <source>
        <dbReference type="ARBA" id="ARBA00022679"/>
    </source>
</evidence>
<dbReference type="SUPFAM" id="SSF52540">
    <property type="entry name" value="P-loop containing nucleoside triphosphate hydrolases"/>
    <property type="match status" value="1"/>
</dbReference>
<dbReference type="Proteomes" id="UP000749311">
    <property type="component" value="Unassembled WGS sequence"/>
</dbReference>
<evidence type="ECO:0000256" key="3">
    <source>
        <dbReference type="ARBA" id="ARBA00022741"/>
    </source>
</evidence>
<comment type="catalytic activity">
    <reaction evidence="7 8">
        <text>CMP + ATP = CDP + ADP</text>
        <dbReference type="Rhea" id="RHEA:11600"/>
        <dbReference type="ChEBI" id="CHEBI:30616"/>
        <dbReference type="ChEBI" id="CHEBI:58069"/>
        <dbReference type="ChEBI" id="CHEBI:60377"/>
        <dbReference type="ChEBI" id="CHEBI:456216"/>
        <dbReference type="EC" id="2.7.4.25"/>
    </reaction>
</comment>
<gene>
    <name evidence="8" type="primary">cmk</name>
    <name evidence="10" type="ORF">FB473_001220</name>
</gene>